<keyword evidence="7 14" id="KW-0378">Hydrolase</keyword>
<dbReference type="SUPFAM" id="SSF140990">
    <property type="entry name" value="FtsH protease domain-like"/>
    <property type="match status" value="1"/>
</dbReference>
<dbReference type="GO" id="GO:0004176">
    <property type="term" value="F:ATP-dependent peptidase activity"/>
    <property type="evidence" value="ECO:0007669"/>
    <property type="project" value="InterPro"/>
</dbReference>
<evidence type="ECO:0000256" key="10">
    <source>
        <dbReference type="ARBA" id="ARBA00022989"/>
    </source>
</evidence>
<protein>
    <recommendedName>
        <fullName evidence="14">ATP-dependent zinc metalloprotease FtsH</fullName>
        <ecNumber evidence="14">3.4.24.-</ecNumber>
    </recommendedName>
</protein>
<name>K0YK47_9ACTN</name>
<dbReference type="AlphaFoldDB" id="K0YK47"/>
<evidence type="ECO:0000256" key="8">
    <source>
        <dbReference type="ARBA" id="ARBA00022833"/>
    </source>
</evidence>
<dbReference type="InterPro" id="IPR041569">
    <property type="entry name" value="AAA_lid_3"/>
</dbReference>
<comment type="subcellular location">
    <subcellularLocation>
        <location evidence="14">Cell membrane</location>
        <topology evidence="14">Multi-pass membrane protein</topology>
        <orientation evidence="14">Cytoplasmic side</orientation>
    </subcellularLocation>
    <subcellularLocation>
        <location evidence="1">Membrane</location>
    </subcellularLocation>
</comment>
<evidence type="ECO:0000256" key="4">
    <source>
        <dbReference type="ARBA" id="ARBA00022692"/>
    </source>
</evidence>
<dbReference type="InterPro" id="IPR000642">
    <property type="entry name" value="Peptidase_M41"/>
</dbReference>
<evidence type="ECO:0000256" key="1">
    <source>
        <dbReference type="ARBA" id="ARBA00004370"/>
    </source>
</evidence>
<dbReference type="GO" id="GO:0005524">
    <property type="term" value="F:ATP binding"/>
    <property type="evidence" value="ECO:0007669"/>
    <property type="project" value="UniProtKB-UniRule"/>
</dbReference>
<keyword evidence="6 14" id="KW-0547">Nucleotide-binding</keyword>
<evidence type="ECO:0000256" key="5">
    <source>
        <dbReference type="ARBA" id="ARBA00022723"/>
    </source>
</evidence>
<dbReference type="GO" id="GO:0004222">
    <property type="term" value="F:metalloendopeptidase activity"/>
    <property type="evidence" value="ECO:0007669"/>
    <property type="project" value="InterPro"/>
</dbReference>
<evidence type="ECO:0000256" key="14">
    <source>
        <dbReference type="HAMAP-Rule" id="MF_01458"/>
    </source>
</evidence>
<feature type="binding site" evidence="14">
    <location>
        <position position="560"/>
    </location>
    <ligand>
        <name>Zn(2+)</name>
        <dbReference type="ChEBI" id="CHEBI:29105"/>
        <note>catalytic</note>
    </ligand>
</feature>
<evidence type="ECO:0000256" key="15">
    <source>
        <dbReference type="RuleBase" id="RU003651"/>
    </source>
</evidence>
<dbReference type="FunFam" id="1.20.58.760:FF:000001">
    <property type="entry name" value="ATP-dependent zinc metalloprotease FtsH"/>
    <property type="match status" value="1"/>
</dbReference>
<evidence type="ECO:0000256" key="11">
    <source>
        <dbReference type="ARBA" id="ARBA00023049"/>
    </source>
</evidence>
<evidence type="ECO:0000313" key="19">
    <source>
        <dbReference type="EMBL" id="EJZ83987.1"/>
    </source>
</evidence>
<comment type="caution">
    <text evidence="19">The sequence shown here is derived from an EMBL/GenBank/DDBJ whole genome shotgun (WGS) entry which is preliminary data.</text>
</comment>
<dbReference type="EMBL" id="ADMD01000007">
    <property type="protein sequence ID" value="EJZ83987.1"/>
    <property type="molecule type" value="Genomic_DNA"/>
</dbReference>
<comment type="similarity">
    <text evidence="2 14">In the C-terminal section; belongs to the peptidase M41 family.</text>
</comment>
<dbReference type="InterPro" id="IPR005936">
    <property type="entry name" value="FtsH"/>
</dbReference>
<keyword evidence="8 14" id="KW-0862">Zinc</keyword>
<keyword evidence="9 14" id="KW-0067">ATP-binding</keyword>
<comment type="function">
    <text evidence="14">Acts as a processive, ATP-dependent zinc metallopeptidase for both cytoplasmic and membrane proteins. Plays a role in the quality control of integral membrane proteins.</text>
</comment>
<evidence type="ECO:0000256" key="9">
    <source>
        <dbReference type="ARBA" id="ARBA00022840"/>
    </source>
</evidence>
<evidence type="ECO:0000256" key="2">
    <source>
        <dbReference type="ARBA" id="ARBA00010044"/>
    </source>
</evidence>
<accession>K0YK47</accession>
<dbReference type="Pfam" id="PF00004">
    <property type="entry name" value="AAA"/>
    <property type="match status" value="1"/>
</dbReference>
<feature type="compositionally biased region" description="Basic and acidic residues" evidence="17">
    <location>
        <begin position="73"/>
        <end position="89"/>
    </location>
</feature>
<evidence type="ECO:0000256" key="7">
    <source>
        <dbReference type="ARBA" id="ARBA00022801"/>
    </source>
</evidence>
<feature type="domain" description="AAA+ ATPase" evidence="18">
    <location>
        <begin position="326"/>
        <end position="465"/>
    </location>
</feature>
<feature type="compositionally biased region" description="Basic and acidic residues" evidence="17">
    <location>
        <begin position="51"/>
        <end position="62"/>
    </location>
</feature>
<feature type="compositionally biased region" description="Low complexity" evidence="17">
    <location>
        <begin position="38"/>
        <end position="48"/>
    </location>
</feature>
<feature type="binding site" evidence="14">
    <location>
        <position position="556"/>
    </location>
    <ligand>
        <name>Zn(2+)</name>
        <dbReference type="ChEBI" id="CHEBI:29105"/>
        <note>catalytic</note>
    </ligand>
</feature>
<dbReference type="InParanoid" id="K0YK47"/>
<dbReference type="InterPro" id="IPR003960">
    <property type="entry name" value="ATPase_AAA_CS"/>
</dbReference>
<evidence type="ECO:0000256" key="16">
    <source>
        <dbReference type="SAM" id="Coils"/>
    </source>
</evidence>
<evidence type="ECO:0000256" key="13">
    <source>
        <dbReference type="ARBA" id="ARBA00061570"/>
    </source>
</evidence>
<dbReference type="FunFam" id="3.40.50.300:FF:000001">
    <property type="entry name" value="ATP-dependent zinc metalloprotease FtsH"/>
    <property type="match status" value="1"/>
</dbReference>
<dbReference type="Pfam" id="PF01434">
    <property type="entry name" value="Peptidase_M41"/>
    <property type="match status" value="1"/>
</dbReference>
<keyword evidence="3 14" id="KW-0645">Protease</keyword>
<dbReference type="GO" id="GO:0006508">
    <property type="term" value="P:proteolysis"/>
    <property type="evidence" value="ECO:0007669"/>
    <property type="project" value="UniProtKB-KW"/>
</dbReference>
<dbReference type="eggNOG" id="COG0465">
    <property type="taxonomic scope" value="Bacteria"/>
</dbReference>
<evidence type="ECO:0000259" key="18">
    <source>
        <dbReference type="SMART" id="SM00382"/>
    </source>
</evidence>
<evidence type="ECO:0000313" key="20">
    <source>
        <dbReference type="Proteomes" id="UP000006069"/>
    </source>
</evidence>
<feature type="transmembrane region" description="Helical" evidence="14">
    <location>
        <begin position="99"/>
        <end position="119"/>
    </location>
</feature>
<comment type="similarity">
    <text evidence="13 14">In the central section; belongs to the AAA ATPase family.</text>
</comment>
<dbReference type="GO" id="GO:0005886">
    <property type="term" value="C:plasma membrane"/>
    <property type="evidence" value="ECO:0007669"/>
    <property type="project" value="UniProtKB-SubCell"/>
</dbReference>
<dbReference type="PANTHER" id="PTHR23076">
    <property type="entry name" value="METALLOPROTEASE M41 FTSH"/>
    <property type="match status" value="1"/>
</dbReference>
<comment type="cofactor">
    <cofactor evidence="14">
        <name>Zn(2+)</name>
        <dbReference type="ChEBI" id="CHEBI:29105"/>
    </cofactor>
    <text evidence="14">Binds 1 zinc ion per subunit.</text>
</comment>
<dbReference type="HAMAP" id="MF_01458">
    <property type="entry name" value="FtsH"/>
    <property type="match status" value="1"/>
</dbReference>
<dbReference type="Gene3D" id="1.20.58.760">
    <property type="entry name" value="Peptidase M41"/>
    <property type="match status" value="1"/>
</dbReference>
<dbReference type="InterPro" id="IPR003959">
    <property type="entry name" value="ATPase_AAA_core"/>
</dbReference>
<keyword evidence="14" id="KW-1003">Cell membrane</keyword>
<comment type="subunit">
    <text evidence="14">Homohexamer.</text>
</comment>
<evidence type="ECO:0000256" key="12">
    <source>
        <dbReference type="ARBA" id="ARBA00023136"/>
    </source>
</evidence>
<evidence type="ECO:0000256" key="17">
    <source>
        <dbReference type="SAM" id="MobiDB-lite"/>
    </source>
</evidence>
<dbReference type="Gene3D" id="1.10.8.60">
    <property type="match status" value="1"/>
</dbReference>
<feature type="region of interest" description="Disordered" evidence="17">
    <location>
        <begin position="780"/>
        <end position="830"/>
    </location>
</feature>
<dbReference type="InterPro" id="IPR027417">
    <property type="entry name" value="P-loop_NTPase"/>
</dbReference>
<feature type="compositionally biased region" description="Polar residues" evidence="17">
    <location>
        <begin position="19"/>
        <end position="28"/>
    </location>
</feature>
<keyword evidence="12 14" id="KW-0472">Membrane</keyword>
<proteinExistence type="inferred from homology"/>
<dbReference type="EC" id="3.4.24.-" evidence="14"/>
<keyword evidence="5 14" id="KW-0479">Metal-binding</keyword>
<feature type="active site" evidence="14">
    <location>
        <position position="557"/>
    </location>
</feature>
<dbReference type="SUPFAM" id="SSF52540">
    <property type="entry name" value="P-loop containing nucleoside triphosphate hydrolases"/>
    <property type="match status" value="1"/>
</dbReference>
<feature type="transmembrane region" description="Helical" evidence="14">
    <location>
        <begin position="245"/>
        <end position="264"/>
    </location>
</feature>
<organism evidence="19 20">
    <name type="scientific">Slackia piriformis YIT 12062</name>
    <dbReference type="NCBI Taxonomy" id="742818"/>
    <lineage>
        <taxon>Bacteria</taxon>
        <taxon>Bacillati</taxon>
        <taxon>Actinomycetota</taxon>
        <taxon>Coriobacteriia</taxon>
        <taxon>Eggerthellales</taxon>
        <taxon>Eggerthellaceae</taxon>
        <taxon>Slackia</taxon>
    </lineage>
</organism>
<dbReference type="FunCoup" id="K0YK47">
    <property type="interactions" value="235"/>
</dbReference>
<keyword evidence="4 14" id="KW-0812">Transmembrane</keyword>
<dbReference type="GO" id="GO:0016887">
    <property type="term" value="F:ATP hydrolysis activity"/>
    <property type="evidence" value="ECO:0007669"/>
    <property type="project" value="UniProtKB-UniRule"/>
</dbReference>
<comment type="similarity">
    <text evidence="15">Belongs to the AAA ATPase family.</text>
</comment>
<dbReference type="SMART" id="SM00382">
    <property type="entry name" value="AAA"/>
    <property type="match status" value="1"/>
</dbReference>
<feature type="binding site" evidence="14">
    <location>
        <begin position="334"/>
        <end position="341"/>
    </location>
    <ligand>
        <name>ATP</name>
        <dbReference type="ChEBI" id="CHEBI:30616"/>
    </ligand>
</feature>
<dbReference type="Pfam" id="PF17862">
    <property type="entry name" value="AAA_lid_3"/>
    <property type="match status" value="1"/>
</dbReference>
<evidence type="ECO:0000256" key="6">
    <source>
        <dbReference type="ARBA" id="ARBA00022741"/>
    </source>
</evidence>
<dbReference type="InterPro" id="IPR003593">
    <property type="entry name" value="AAA+_ATPase"/>
</dbReference>
<dbReference type="FunFam" id="1.10.8.60:FF:000001">
    <property type="entry name" value="ATP-dependent zinc metalloprotease FtsH"/>
    <property type="match status" value="1"/>
</dbReference>
<feature type="compositionally biased region" description="Basic and acidic residues" evidence="17">
    <location>
        <begin position="1"/>
        <end position="14"/>
    </location>
</feature>
<keyword evidence="20" id="KW-1185">Reference proteome</keyword>
<sequence>MSETPQKNETKTAPDHTPSAPQQPSGNEAPNVPEHRAPQAPAAQPTAPRFDQGKPSDSHQEPARPQSPFAAKGRKEGEAPFGLDPKDAKQLMSKPPQRISIISALLFLLVAFFVGSQMMNLMNTKETDALITSEFVQAVEQDRVKNVVYDAGNYTVSGSYYPAATAGSTASDAYNAAIEALDAKTESLLGPGSAQVETTELSEQTLGTERKYTSTYVGQDSLMQLLSAHPDIQYQVKLPDGFMDALLSLLPMLLLVGLMIFFFVQMNKANNSQMSFGKAKAKKTVEERPDVRFDDVAGEDEAVEELQEIKDFLVNPGKYQSLGAKIPRGCLLVGPPGTGKTLLARAVAGEANVPFFSISGSEFVEMFVGVGASRVRSLFEQAKEAAPSIIFIDEIDAVGRQRGTGLGGGHDEREQTLNQLLVEMDGFEKNDAVVLIAATNRVDVLDPALLRPGRFDRQIVVDAPDVRGREKILQVHAKNKPIGPDVDLPRIAKLTSGMTGADLMNLMNEAALLTARRNKTAIGMAEVNESMERLMAGPERKNRVMNDKTRRVIAYHESGHALVGHLLPNADPVHKITIVPRGMALGYTMSIPDEDKFLVSRNEMYDDLAVFLGGRVAEEIFCGDITTGASNDLERATKQARKMVTSYGMSDALGQQTFGQPNHEVFLGRDMGNTQDYSPETAQRIDEEVARLMKQAHDTAYAILSERKEQMELMAHVLMERETVDGEACEALLEDRWEEYLAKEQEENRLRAAAEEAAKAEAAAKLAAEAAAVQMPGVGSATASTAAPEQGDVVLTGDLPKAPTVYDPVDGSETHQARDRAERTDTHDAS</sequence>
<evidence type="ECO:0000256" key="3">
    <source>
        <dbReference type="ARBA" id="ARBA00022670"/>
    </source>
</evidence>
<dbReference type="Proteomes" id="UP000006069">
    <property type="component" value="Unassembled WGS sequence"/>
</dbReference>
<dbReference type="NCBIfam" id="TIGR01241">
    <property type="entry name" value="FtsH_fam"/>
    <property type="match status" value="1"/>
</dbReference>
<dbReference type="PROSITE" id="PS00674">
    <property type="entry name" value="AAA"/>
    <property type="match status" value="1"/>
</dbReference>
<keyword evidence="16" id="KW-0175">Coiled coil</keyword>
<feature type="coiled-coil region" evidence="16">
    <location>
        <begin position="743"/>
        <end position="770"/>
    </location>
</feature>
<dbReference type="GO" id="GO:0030163">
    <property type="term" value="P:protein catabolic process"/>
    <property type="evidence" value="ECO:0007669"/>
    <property type="project" value="UniProtKB-UniRule"/>
</dbReference>
<reference evidence="19 20" key="1">
    <citation type="submission" date="2012-08" db="EMBL/GenBank/DDBJ databases">
        <title>The Genome Sequence of Slackia piriformis YIT 12062.</title>
        <authorList>
            <consortium name="The Broad Institute Genome Sequencing Platform"/>
            <person name="Earl A."/>
            <person name="Ward D."/>
            <person name="Feldgarden M."/>
            <person name="Gevers D."/>
            <person name="Morotomi M."/>
            <person name="Walker B."/>
            <person name="Young S.K."/>
            <person name="Zeng Q."/>
            <person name="Gargeya S."/>
            <person name="Fitzgerald M."/>
            <person name="Haas B."/>
            <person name="Abouelleil A."/>
            <person name="Alvarado L."/>
            <person name="Arachchi H.M."/>
            <person name="Berlin A.M."/>
            <person name="Chapman S.B."/>
            <person name="Goldberg J."/>
            <person name="Griggs A."/>
            <person name="Gujja S."/>
            <person name="Hansen M."/>
            <person name="Howarth C."/>
            <person name="Imamovic A."/>
            <person name="Larimer J."/>
            <person name="McCowen C."/>
            <person name="Montmayeur A."/>
            <person name="Murphy C."/>
            <person name="Neiman D."/>
            <person name="Pearson M."/>
            <person name="Priest M."/>
            <person name="Roberts A."/>
            <person name="Saif S."/>
            <person name="Shea T."/>
            <person name="Sisk P."/>
            <person name="Sykes S."/>
            <person name="Wortman J."/>
            <person name="Nusbaum C."/>
            <person name="Birren B."/>
        </authorList>
    </citation>
    <scope>NUCLEOTIDE SEQUENCE [LARGE SCALE GENOMIC DNA]</scope>
    <source>
        <strain evidence="19 20">YIT 12062</strain>
    </source>
</reference>
<gene>
    <name evidence="14" type="primary">ftsH</name>
    <name evidence="19" type="ORF">HMPREF9451_01513</name>
</gene>
<dbReference type="InterPro" id="IPR037219">
    <property type="entry name" value="Peptidase_M41-like"/>
</dbReference>
<feature type="compositionally biased region" description="Basic and acidic residues" evidence="17">
    <location>
        <begin position="812"/>
        <end position="830"/>
    </location>
</feature>
<dbReference type="CDD" id="cd19501">
    <property type="entry name" value="RecA-like_FtsH"/>
    <property type="match status" value="1"/>
</dbReference>
<dbReference type="PATRIC" id="fig|742818.3.peg.1597"/>
<feature type="binding site" evidence="14">
    <location>
        <position position="632"/>
    </location>
    <ligand>
        <name>Zn(2+)</name>
        <dbReference type="ChEBI" id="CHEBI:29105"/>
        <note>catalytic</note>
    </ligand>
</feature>
<keyword evidence="11 14" id="KW-0482">Metalloprotease</keyword>
<dbReference type="RefSeq" id="WP_009139706.1">
    <property type="nucleotide sequence ID" value="NZ_JH815198.1"/>
</dbReference>
<dbReference type="PANTHER" id="PTHR23076:SF97">
    <property type="entry name" value="ATP-DEPENDENT ZINC METALLOPROTEASE YME1L1"/>
    <property type="match status" value="1"/>
</dbReference>
<feature type="region of interest" description="Disordered" evidence="17">
    <location>
        <begin position="1"/>
        <end position="91"/>
    </location>
</feature>
<dbReference type="Gene3D" id="3.40.50.300">
    <property type="entry name" value="P-loop containing nucleotide triphosphate hydrolases"/>
    <property type="match status" value="1"/>
</dbReference>
<dbReference type="GO" id="GO:0008270">
    <property type="term" value="F:zinc ion binding"/>
    <property type="evidence" value="ECO:0007669"/>
    <property type="project" value="UniProtKB-UniRule"/>
</dbReference>
<dbReference type="HOGENOM" id="CLU_000688_16_2_11"/>
<keyword evidence="10 14" id="KW-1133">Transmembrane helix</keyword>